<accession>A0A455SHR6</accession>
<gene>
    <name evidence="2" type="ORF">KTC_27780</name>
</gene>
<dbReference type="EMBL" id="AP019376">
    <property type="protein sequence ID" value="BBH88027.1"/>
    <property type="molecule type" value="Genomic_DNA"/>
</dbReference>
<dbReference type="Pfam" id="PF00668">
    <property type="entry name" value="Condensation"/>
    <property type="match status" value="1"/>
</dbReference>
<dbReference type="GO" id="GO:0003824">
    <property type="term" value="F:catalytic activity"/>
    <property type="evidence" value="ECO:0007669"/>
    <property type="project" value="InterPro"/>
</dbReference>
<dbReference type="PANTHER" id="PTHR45398:SF1">
    <property type="entry name" value="ENZYME, PUTATIVE (JCVI)-RELATED"/>
    <property type="match status" value="1"/>
</dbReference>
<dbReference type="SUPFAM" id="SSF52777">
    <property type="entry name" value="CoA-dependent acyltransferases"/>
    <property type="match status" value="2"/>
</dbReference>
<dbReference type="GO" id="GO:0008610">
    <property type="term" value="P:lipid biosynthetic process"/>
    <property type="evidence" value="ECO:0007669"/>
    <property type="project" value="UniProtKB-ARBA"/>
</dbReference>
<evidence type="ECO:0000313" key="2">
    <source>
        <dbReference type="EMBL" id="BBH88027.1"/>
    </source>
</evidence>
<dbReference type="InterPro" id="IPR001242">
    <property type="entry name" value="Condensation_dom"/>
</dbReference>
<proteinExistence type="predicted"/>
<dbReference type="InterPro" id="IPR023213">
    <property type="entry name" value="CAT-like_dom_sf"/>
</dbReference>
<dbReference type="PANTHER" id="PTHR45398">
    <property type="match status" value="1"/>
</dbReference>
<reference evidence="2" key="1">
    <citation type="submission" date="2018-12" db="EMBL/GenBank/DDBJ databases">
        <title>Novel natural products biosynthetic potential of the class Ktedonobacteria.</title>
        <authorList>
            <person name="Zheng Y."/>
            <person name="Saitou A."/>
            <person name="Wang C.M."/>
            <person name="Toyoda A."/>
            <person name="Minakuchi Y."/>
            <person name="Sekiguchi Y."/>
            <person name="Ueda K."/>
            <person name="Takano H."/>
            <person name="Sakai Y."/>
            <person name="Yokota A."/>
            <person name="Yabe S."/>
        </authorList>
    </citation>
    <scope>NUCLEOTIDE SEQUENCE</scope>
    <source>
        <strain evidence="2">COM3</strain>
    </source>
</reference>
<name>A0A455SHR6_9CHLR</name>
<organism evidence="2">
    <name type="scientific">Thermosporothrix sp. COM3</name>
    <dbReference type="NCBI Taxonomy" id="2490863"/>
    <lineage>
        <taxon>Bacteria</taxon>
        <taxon>Bacillati</taxon>
        <taxon>Chloroflexota</taxon>
        <taxon>Ktedonobacteria</taxon>
        <taxon>Ktedonobacterales</taxon>
        <taxon>Thermosporotrichaceae</taxon>
        <taxon>Thermosporothrix</taxon>
    </lineage>
</organism>
<protein>
    <recommendedName>
        <fullName evidence="1">Condensation domain-containing protein</fullName>
    </recommendedName>
</protein>
<sequence length="421" mass="48128">MASSRYGRMKLSAEKQALLQRLLQQQGLTAQTEQKSIQREQTVPLSFAQQRVWFLHQIEPTSSNFHMLTGLRLLGDLHVDALEASLNEMIRRHDILRTTFPVVHGSPVQHIGPAYTLKLEPVVLVNLSEQEQKQEIIRTIRKDKQKPFHLESGPLLRVYLFATRENEHILFLSLHHIIADAWSMGILSQELSQLYDAFVNERPSPLPPLAVQYADFVQWQQERVQGERGNAQLHYWLQRLSDSPAPLALPTDHPRHARQGYSGHTFSFTLDAALHEKLIALCQREGVTLVMLMLAAFQVLLSRYTGQEDIAVGLPVSNRTRTDFEPLIGNFVNTVVIRADLKENPTFRTILQRVKADALDAYSNQDIPFERVVEALRPVRDPGRTVLFQVLFSLQNAYREQELTGLVCLPFEVEDNAFYGE</sequence>
<dbReference type="Gene3D" id="3.30.559.30">
    <property type="entry name" value="Nonribosomal peptide synthetase, condensation domain"/>
    <property type="match status" value="1"/>
</dbReference>
<dbReference type="CDD" id="cd19531">
    <property type="entry name" value="LCL_NRPS-like"/>
    <property type="match status" value="1"/>
</dbReference>
<evidence type="ECO:0000259" key="1">
    <source>
        <dbReference type="Pfam" id="PF00668"/>
    </source>
</evidence>
<dbReference type="Gene3D" id="3.30.559.10">
    <property type="entry name" value="Chloramphenicol acetyltransferase-like domain"/>
    <property type="match status" value="1"/>
</dbReference>
<feature type="domain" description="Condensation" evidence="1">
    <location>
        <begin position="40"/>
        <end position="399"/>
    </location>
</feature>
<dbReference type="FunFam" id="3.30.559.10:FF:000012">
    <property type="entry name" value="Non-ribosomal peptide synthetase"/>
    <property type="match status" value="1"/>
</dbReference>
<dbReference type="AlphaFoldDB" id="A0A455SHR6"/>